<dbReference type="KEGG" id="vg:29057010"/>
<accession>A0A1B2I9W4</accession>
<proteinExistence type="predicted"/>
<evidence type="ECO:0000313" key="3">
    <source>
        <dbReference type="Proteomes" id="UP000202181"/>
    </source>
</evidence>
<dbReference type="RefSeq" id="YP_009290678.1">
    <property type="nucleotide sequence ID" value="NC_031107.2"/>
</dbReference>
<name>A0A1B2I9W4_9CAUD</name>
<dbReference type="OrthoDB" id="20769at10239"/>
<evidence type="ECO:0000313" key="2">
    <source>
        <dbReference type="EMBL" id="ANZ48073.1"/>
    </source>
</evidence>
<reference evidence="2" key="1">
    <citation type="submission" date="2016-06" db="EMBL/GenBank/DDBJ databases">
        <authorList>
            <person name="Berg J.A."/>
            <person name="Hyde J.R."/>
            <person name="Breakwell D.P."/>
            <person name="Hope S."/>
            <person name="Grose J.H."/>
        </authorList>
    </citation>
    <scope>NUCLEOTIDE SEQUENCE [LARGE SCALE GENOMIC DNA]</scope>
</reference>
<dbReference type="GeneID" id="29057010"/>
<organism evidence="2 3">
    <name type="scientific">Erwinia phage vB_EamM_Asesino</name>
    <dbReference type="NCBI Taxonomy" id="1883370"/>
    <lineage>
        <taxon>Viruses</taxon>
        <taxon>Duplodnaviria</taxon>
        <taxon>Heunggongvirae</taxon>
        <taxon>Uroviricota</taxon>
        <taxon>Caudoviricetes</taxon>
        <taxon>Chimalliviridae</taxon>
        <taxon>Erskinevirus</taxon>
        <taxon>Erskinevirus asesino</taxon>
    </lineage>
</organism>
<evidence type="ECO:0000256" key="1">
    <source>
        <dbReference type="SAM" id="MobiDB-lite"/>
    </source>
</evidence>
<feature type="region of interest" description="Disordered" evidence="1">
    <location>
        <begin position="1"/>
        <end position="24"/>
    </location>
</feature>
<protein>
    <submittedName>
        <fullName evidence="2">Uncharacterized protein</fullName>
    </submittedName>
</protein>
<dbReference type="Proteomes" id="UP000202181">
    <property type="component" value="Segment"/>
</dbReference>
<gene>
    <name evidence="2" type="ORF">ASESINO_60</name>
</gene>
<sequence>MASTDINTQDERPTATQRAAVSYGQDDQHQVKLITTQLDEAGAAVGPNKAKGTQAEKDAYNKLHSSFRALFNLRGQAFLDAFYAFVAAAQKHKRGIFYQPLVTRYAEVNFPDSSEREVFVVFINMLVRFAGASDKRRWLELNKVSRVTDRVTDQELASLLAHAFGAA</sequence>
<dbReference type="EMBL" id="KX397364">
    <property type="protein sequence ID" value="ANZ48073.1"/>
    <property type="molecule type" value="Genomic_DNA"/>
</dbReference>
<keyword evidence="3" id="KW-1185">Reference proteome</keyword>